<name>A0A9D3WXE2_9SAUR</name>
<proteinExistence type="predicted"/>
<accession>A0A9D3WXE2</accession>
<reference evidence="1" key="1">
    <citation type="submission" date="2021-09" db="EMBL/GenBank/DDBJ databases">
        <title>The genome of Mauremys mutica provides insights into the evolution of semi-aquatic lifestyle.</title>
        <authorList>
            <person name="Gong S."/>
            <person name="Gao Y."/>
        </authorList>
    </citation>
    <scope>NUCLEOTIDE SEQUENCE</scope>
    <source>
        <strain evidence="1">MM-2020</strain>
        <tissue evidence="1">Muscle</tissue>
    </source>
</reference>
<dbReference type="Proteomes" id="UP000827986">
    <property type="component" value="Unassembled WGS sequence"/>
</dbReference>
<organism evidence="1 2">
    <name type="scientific">Mauremys mutica</name>
    <name type="common">yellowpond turtle</name>
    <dbReference type="NCBI Taxonomy" id="74926"/>
    <lineage>
        <taxon>Eukaryota</taxon>
        <taxon>Metazoa</taxon>
        <taxon>Chordata</taxon>
        <taxon>Craniata</taxon>
        <taxon>Vertebrata</taxon>
        <taxon>Euteleostomi</taxon>
        <taxon>Archelosauria</taxon>
        <taxon>Testudinata</taxon>
        <taxon>Testudines</taxon>
        <taxon>Cryptodira</taxon>
        <taxon>Durocryptodira</taxon>
        <taxon>Testudinoidea</taxon>
        <taxon>Geoemydidae</taxon>
        <taxon>Geoemydinae</taxon>
        <taxon>Mauremys</taxon>
    </lineage>
</organism>
<evidence type="ECO:0000313" key="2">
    <source>
        <dbReference type="Proteomes" id="UP000827986"/>
    </source>
</evidence>
<gene>
    <name evidence="1" type="ORF">KIL84_000566</name>
</gene>
<comment type="caution">
    <text evidence="1">The sequence shown here is derived from an EMBL/GenBank/DDBJ whole genome shotgun (WGS) entry which is preliminary data.</text>
</comment>
<dbReference type="EMBL" id="JAHDVG010000484">
    <property type="protein sequence ID" value="KAH1169581.1"/>
    <property type="molecule type" value="Genomic_DNA"/>
</dbReference>
<dbReference type="AlphaFoldDB" id="A0A9D3WXE2"/>
<keyword evidence="2" id="KW-1185">Reference proteome</keyword>
<sequence>MHSISRKHHHQFSPVRHHKVKFKFQLYHKTEYGLKAAFIVVVIGGWRWQGEDRRHKVWIVSKPYYNMICNHRLQKHTAQFKNVPPLKCKQRSTLSKTQYLKKNPLVTGEYNIGKSTFWSEQILHCERGLVKNTCVHT</sequence>
<evidence type="ECO:0000313" key="1">
    <source>
        <dbReference type="EMBL" id="KAH1169581.1"/>
    </source>
</evidence>
<protein>
    <submittedName>
        <fullName evidence="1">Uncharacterized protein</fullName>
    </submittedName>
</protein>